<dbReference type="GeneID" id="94827046"/>
<dbReference type="OrthoDB" id="10610391at2759"/>
<feature type="coiled-coil region" evidence="1">
    <location>
        <begin position="326"/>
        <end position="353"/>
    </location>
</feature>
<feature type="coiled-coil region" evidence="1">
    <location>
        <begin position="131"/>
        <end position="158"/>
    </location>
</feature>
<name>A0A1J4K824_9EUKA</name>
<gene>
    <name evidence="2" type="ORF">TRFO_05185</name>
</gene>
<dbReference type="Proteomes" id="UP000179807">
    <property type="component" value="Unassembled WGS sequence"/>
</dbReference>
<keyword evidence="3" id="KW-1185">Reference proteome</keyword>
<comment type="caution">
    <text evidence="2">The sequence shown here is derived from an EMBL/GenBank/DDBJ whole genome shotgun (WGS) entry which is preliminary data.</text>
</comment>
<organism evidence="2 3">
    <name type="scientific">Tritrichomonas foetus</name>
    <dbReference type="NCBI Taxonomy" id="1144522"/>
    <lineage>
        <taxon>Eukaryota</taxon>
        <taxon>Metamonada</taxon>
        <taxon>Parabasalia</taxon>
        <taxon>Tritrichomonadida</taxon>
        <taxon>Tritrichomonadidae</taxon>
        <taxon>Tritrichomonas</taxon>
    </lineage>
</organism>
<evidence type="ECO:0000313" key="2">
    <source>
        <dbReference type="EMBL" id="OHT07551.1"/>
    </source>
</evidence>
<dbReference type="RefSeq" id="XP_068360687.1">
    <property type="nucleotide sequence ID" value="XM_068492342.1"/>
</dbReference>
<accession>A0A1J4K824</accession>
<reference evidence="2" key="1">
    <citation type="submission" date="2016-10" db="EMBL/GenBank/DDBJ databases">
        <authorList>
            <person name="Benchimol M."/>
            <person name="Almeida L.G."/>
            <person name="Vasconcelos A.T."/>
            <person name="Perreira-Neves A."/>
            <person name="Rosa I.A."/>
            <person name="Tasca T."/>
            <person name="Bogo M.R."/>
            <person name="de Souza W."/>
        </authorList>
    </citation>
    <scope>NUCLEOTIDE SEQUENCE [LARGE SCALE GENOMIC DNA]</scope>
    <source>
        <strain evidence="2">K</strain>
    </source>
</reference>
<feature type="coiled-coil region" evidence="1">
    <location>
        <begin position="212"/>
        <end position="243"/>
    </location>
</feature>
<proteinExistence type="predicted"/>
<evidence type="ECO:0000256" key="1">
    <source>
        <dbReference type="SAM" id="Coils"/>
    </source>
</evidence>
<sequence>MENRSPNSPLYNRKIKYCQFRIQEAISLRDDEIGRMANRLNQYKSLILEAKEKISDLSLKIQEESESMTGERKRRKAELSVAVARIKAQHHQSIHDIQRHQASEIDSIQQDFEIALKTLKQTTTFRHSNRILDVENEIKKVQAQIDTYRNERTKIIKQTTQVEVNERIEDINYGVIEQLQQIIQTRTEERFESLHQSKAKLAQCVDTIEDMIRRHTIHVNELQGQLKDMEERYEAEYQKLEEKHGYKTQVLKSHLIESQKRTNRLLHAAKRLDYENQKQLRSTIKELDGMKEKCYQISEDISGIDEQRKQMLLSLRTEIPRLKRGQKKLDEILDDKRRENEALRREIGQCQHVLKYGVMSV</sequence>
<dbReference type="VEuPathDB" id="TrichDB:TRFO_05185"/>
<protein>
    <submittedName>
        <fullName evidence="2">Uncharacterized protein</fullName>
    </submittedName>
</protein>
<dbReference type="AlphaFoldDB" id="A0A1J4K824"/>
<dbReference type="EMBL" id="MLAK01000693">
    <property type="protein sequence ID" value="OHT07551.1"/>
    <property type="molecule type" value="Genomic_DNA"/>
</dbReference>
<feature type="coiled-coil region" evidence="1">
    <location>
        <begin position="40"/>
        <end position="67"/>
    </location>
</feature>
<keyword evidence="1" id="KW-0175">Coiled coil</keyword>
<evidence type="ECO:0000313" key="3">
    <source>
        <dbReference type="Proteomes" id="UP000179807"/>
    </source>
</evidence>